<reference evidence="2" key="1">
    <citation type="submission" date="2010-01" db="EMBL/GenBank/DDBJ databases">
        <title>Genome fragments of uncultured bacteria from the North Pacific subtropical Gyre.</title>
        <authorList>
            <person name="Pham V.D."/>
            <person name="Delong E.F."/>
        </authorList>
    </citation>
    <scope>NUCLEOTIDE SEQUENCE</scope>
</reference>
<dbReference type="EMBL" id="GU568024">
    <property type="protein sequence ID" value="ADI23797.1"/>
    <property type="molecule type" value="Genomic_DNA"/>
</dbReference>
<name>E7C8M3_9GAMM</name>
<evidence type="ECO:0000256" key="1">
    <source>
        <dbReference type="SAM" id="MobiDB-lite"/>
    </source>
</evidence>
<protein>
    <submittedName>
        <fullName evidence="2">Uncharacterized protein</fullName>
    </submittedName>
</protein>
<evidence type="ECO:0000313" key="2">
    <source>
        <dbReference type="EMBL" id="ADI23797.1"/>
    </source>
</evidence>
<accession>E7C8M3</accession>
<sequence length="73" mass="7432">MLFGDLVLSDSANPGSNPGPPAKCTVSVVLSDADYSEISSKVPWVNPASCFGVKQKTALGVPAAAQIVPKSSK</sequence>
<dbReference type="AlphaFoldDB" id="E7C8M3"/>
<feature type="region of interest" description="Disordered" evidence="1">
    <location>
        <begin position="1"/>
        <end position="21"/>
    </location>
</feature>
<organism evidence="2">
    <name type="scientific">uncultured gamma proteobacterium HF4000_47G05</name>
    <dbReference type="NCBI Taxonomy" id="723582"/>
    <lineage>
        <taxon>Bacteria</taxon>
        <taxon>Pseudomonadati</taxon>
        <taxon>Pseudomonadota</taxon>
        <taxon>Gammaproteobacteria</taxon>
        <taxon>environmental samples</taxon>
    </lineage>
</organism>
<proteinExistence type="predicted"/>